<evidence type="ECO:0000259" key="8">
    <source>
        <dbReference type="PROSITE" id="PS52029"/>
    </source>
</evidence>
<dbReference type="CDD" id="cd16913">
    <property type="entry name" value="YkuD_like"/>
    <property type="match status" value="1"/>
</dbReference>
<dbReference type="InterPro" id="IPR005490">
    <property type="entry name" value="LD_TPept_cat_dom"/>
</dbReference>
<feature type="domain" description="L,D-TPase catalytic" evidence="8">
    <location>
        <begin position="1"/>
        <end position="167"/>
    </location>
</feature>
<evidence type="ECO:0000256" key="6">
    <source>
        <dbReference type="ARBA" id="ARBA00023316"/>
    </source>
</evidence>
<dbReference type="PROSITE" id="PS52029">
    <property type="entry name" value="LD_TPASE"/>
    <property type="match status" value="1"/>
</dbReference>
<comment type="caution">
    <text evidence="9">The sequence shown here is derived from an EMBL/GenBank/DDBJ whole genome shotgun (WGS) entry which is preliminary data.</text>
</comment>
<name>A0ABT3ZBH7_9HYPH</name>
<evidence type="ECO:0000313" key="9">
    <source>
        <dbReference type="EMBL" id="MCY0148996.1"/>
    </source>
</evidence>
<keyword evidence="6 7" id="KW-0961">Cell wall biogenesis/degradation</keyword>
<evidence type="ECO:0000256" key="5">
    <source>
        <dbReference type="ARBA" id="ARBA00022984"/>
    </source>
</evidence>
<comment type="pathway">
    <text evidence="1 7">Cell wall biogenesis; peptidoglycan biosynthesis.</text>
</comment>
<keyword evidence="10" id="KW-1185">Reference proteome</keyword>
<sequence length="167" mass="18382">MVRRSPLNPLRAVVRFGPLSFSAALGRGGVRTFKREGDGATPRGLMSVVSGFRSGSKRFAVPSPVALRRVGRRDGWCDAPAHGAYNRAVRLPFAASHETLIRSDALYDAVLVLNWNYQSRARGRGSAIFMHVARPGYAPTEGCVALKWRDLVRLLKVIRRGDVVRVV</sequence>
<gene>
    <name evidence="9" type="ORF">OEG84_15105</name>
</gene>
<accession>A0ABT3ZBH7</accession>
<evidence type="ECO:0000256" key="7">
    <source>
        <dbReference type="PROSITE-ProRule" id="PRU01373"/>
    </source>
</evidence>
<dbReference type="Proteomes" id="UP001073227">
    <property type="component" value="Unassembled WGS sequence"/>
</dbReference>
<dbReference type="PANTHER" id="PTHR38589">
    <property type="entry name" value="BLR0621 PROTEIN"/>
    <property type="match status" value="1"/>
</dbReference>
<evidence type="ECO:0000256" key="1">
    <source>
        <dbReference type="ARBA" id="ARBA00004752"/>
    </source>
</evidence>
<organism evidence="9 10">
    <name type="scientific">Hoeflea algicola</name>
    <dbReference type="NCBI Taxonomy" id="2983763"/>
    <lineage>
        <taxon>Bacteria</taxon>
        <taxon>Pseudomonadati</taxon>
        <taxon>Pseudomonadota</taxon>
        <taxon>Alphaproteobacteria</taxon>
        <taxon>Hyphomicrobiales</taxon>
        <taxon>Rhizobiaceae</taxon>
        <taxon>Hoeflea</taxon>
    </lineage>
</organism>
<evidence type="ECO:0000256" key="4">
    <source>
        <dbReference type="ARBA" id="ARBA00022960"/>
    </source>
</evidence>
<dbReference type="PANTHER" id="PTHR38589:SF1">
    <property type="entry name" value="BLR0621 PROTEIN"/>
    <property type="match status" value="1"/>
</dbReference>
<evidence type="ECO:0000256" key="2">
    <source>
        <dbReference type="ARBA" id="ARBA00005992"/>
    </source>
</evidence>
<feature type="active site" description="Proton donor/acceptor" evidence="7">
    <location>
        <position position="131"/>
    </location>
</feature>
<comment type="similarity">
    <text evidence="2">Belongs to the YkuD family.</text>
</comment>
<dbReference type="Pfam" id="PF03734">
    <property type="entry name" value="YkuD"/>
    <property type="match status" value="1"/>
</dbReference>
<keyword evidence="5 7" id="KW-0573">Peptidoglycan synthesis</keyword>
<keyword evidence="3" id="KW-0808">Transferase</keyword>
<dbReference type="EMBL" id="JAOVZR010000001">
    <property type="protein sequence ID" value="MCY0148996.1"/>
    <property type="molecule type" value="Genomic_DNA"/>
</dbReference>
<evidence type="ECO:0000256" key="3">
    <source>
        <dbReference type="ARBA" id="ARBA00022679"/>
    </source>
</evidence>
<dbReference type="RefSeq" id="WP_267656200.1">
    <property type="nucleotide sequence ID" value="NZ_JAOVZR010000001.1"/>
</dbReference>
<dbReference type="SUPFAM" id="SSF141523">
    <property type="entry name" value="L,D-transpeptidase catalytic domain-like"/>
    <property type="match status" value="1"/>
</dbReference>
<feature type="active site" description="Nucleophile" evidence="7">
    <location>
        <position position="143"/>
    </location>
</feature>
<protein>
    <submittedName>
        <fullName evidence="9">L,D-transpeptidase family protein</fullName>
    </submittedName>
</protein>
<keyword evidence="4 7" id="KW-0133">Cell shape</keyword>
<dbReference type="InterPro" id="IPR038063">
    <property type="entry name" value="Transpep_catalytic_dom"/>
</dbReference>
<proteinExistence type="inferred from homology"/>
<reference evidence="9" key="1">
    <citation type="submission" date="2022-10" db="EMBL/GenBank/DDBJ databases">
        <title>Hoeflea sp. G2-23, isolated from marine algae.</title>
        <authorList>
            <person name="Kristyanto S."/>
            <person name="Kim J.M."/>
            <person name="Jeon C.O."/>
        </authorList>
    </citation>
    <scope>NUCLEOTIDE SEQUENCE</scope>
    <source>
        <strain evidence="9">G2-23</strain>
    </source>
</reference>
<evidence type="ECO:0000313" key="10">
    <source>
        <dbReference type="Proteomes" id="UP001073227"/>
    </source>
</evidence>